<protein>
    <submittedName>
        <fullName evidence="3">Uncharacterized protein</fullName>
    </submittedName>
</protein>
<feature type="chain" id="PRO_5043518606" evidence="2">
    <location>
        <begin position="30"/>
        <end position="175"/>
    </location>
</feature>
<evidence type="ECO:0000313" key="3">
    <source>
        <dbReference type="EMBL" id="KAJ1197339.1"/>
    </source>
</evidence>
<feature type="compositionally biased region" description="Basic and acidic residues" evidence="1">
    <location>
        <begin position="64"/>
        <end position="119"/>
    </location>
</feature>
<dbReference type="AlphaFoldDB" id="A0AAV7V9Q0"/>
<feature type="region of interest" description="Disordered" evidence="1">
    <location>
        <begin position="64"/>
        <end position="175"/>
    </location>
</feature>
<feature type="compositionally biased region" description="Basic and acidic residues" evidence="1">
    <location>
        <begin position="158"/>
        <end position="175"/>
    </location>
</feature>
<accession>A0AAV7V9Q0</accession>
<sequence length="175" mass="19551">MCVTGRTRPTRTSSLLVLTLALRTRKSSTYSPMREETGGYGGKKGVKKLWSRVFNRAAAIEGAERRAYPSEDGAERRAYPSEDVAERRARPREDGAERRVRPSEDGAERRASKEEDGGRRNPGGRRPVCPNRGQEESEEPDGGSPEQRTKENLTSGSEHQEPATLLERRGVTRRV</sequence>
<proteinExistence type="predicted"/>
<reference evidence="3" key="1">
    <citation type="journal article" date="2022" name="bioRxiv">
        <title>Sequencing and chromosome-scale assembly of the giantPleurodeles waltlgenome.</title>
        <authorList>
            <person name="Brown T."/>
            <person name="Elewa A."/>
            <person name="Iarovenko S."/>
            <person name="Subramanian E."/>
            <person name="Araus A.J."/>
            <person name="Petzold A."/>
            <person name="Susuki M."/>
            <person name="Suzuki K.-i.T."/>
            <person name="Hayashi T."/>
            <person name="Toyoda A."/>
            <person name="Oliveira C."/>
            <person name="Osipova E."/>
            <person name="Leigh N.D."/>
            <person name="Simon A."/>
            <person name="Yun M.H."/>
        </authorList>
    </citation>
    <scope>NUCLEOTIDE SEQUENCE</scope>
    <source>
        <strain evidence="3">20211129_DDA</strain>
        <tissue evidence="3">Liver</tissue>
    </source>
</reference>
<dbReference type="EMBL" id="JANPWB010000003">
    <property type="protein sequence ID" value="KAJ1197339.1"/>
    <property type="molecule type" value="Genomic_DNA"/>
</dbReference>
<evidence type="ECO:0000256" key="2">
    <source>
        <dbReference type="SAM" id="SignalP"/>
    </source>
</evidence>
<name>A0AAV7V9Q0_PLEWA</name>
<dbReference type="Proteomes" id="UP001066276">
    <property type="component" value="Chromosome 2_1"/>
</dbReference>
<keyword evidence="4" id="KW-1185">Reference proteome</keyword>
<evidence type="ECO:0000313" key="4">
    <source>
        <dbReference type="Proteomes" id="UP001066276"/>
    </source>
</evidence>
<gene>
    <name evidence="3" type="ORF">NDU88_001199</name>
</gene>
<organism evidence="3 4">
    <name type="scientific">Pleurodeles waltl</name>
    <name type="common">Iberian ribbed newt</name>
    <dbReference type="NCBI Taxonomy" id="8319"/>
    <lineage>
        <taxon>Eukaryota</taxon>
        <taxon>Metazoa</taxon>
        <taxon>Chordata</taxon>
        <taxon>Craniata</taxon>
        <taxon>Vertebrata</taxon>
        <taxon>Euteleostomi</taxon>
        <taxon>Amphibia</taxon>
        <taxon>Batrachia</taxon>
        <taxon>Caudata</taxon>
        <taxon>Salamandroidea</taxon>
        <taxon>Salamandridae</taxon>
        <taxon>Pleurodelinae</taxon>
        <taxon>Pleurodeles</taxon>
    </lineage>
</organism>
<comment type="caution">
    <text evidence="3">The sequence shown here is derived from an EMBL/GenBank/DDBJ whole genome shotgun (WGS) entry which is preliminary data.</text>
</comment>
<keyword evidence="2" id="KW-0732">Signal</keyword>
<feature type="signal peptide" evidence="2">
    <location>
        <begin position="1"/>
        <end position="29"/>
    </location>
</feature>
<evidence type="ECO:0000256" key="1">
    <source>
        <dbReference type="SAM" id="MobiDB-lite"/>
    </source>
</evidence>